<feature type="region of interest" description="Disordered" evidence="5">
    <location>
        <begin position="1"/>
        <end position="117"/>
    </location>
</feature>
<evidence type="ECO:0000256" key="2">
    <source>
        <dbReference type="ARBA" id="ARBA00022491"/>
    </source>
</evidence>
<feature type="domain" description="PAZ" evidence="6">
    <location>
        <begin position="411"/>
        <end position="525"/>
    </location>
</feature>
<dbReference type="CDD" id="cd02846">
    <property type="entry name" value="PAZ_argonaute_like"/>
    <property type="match status" value="1"/>
</dbReference>
<dbReference type="InterPro" id="IPR036397">
    <property type="entry name" value="RNaseH_sf"/>
</dbReference>
<dbReference type="Gramene" id="rna-AYBTSS11_LOCUS19474">
    <property type="protein sequence ID" value="CAJ1962866.1"/>
    <property type="gene ID" value="gene-AYBTSS11_LOCUS19474"/>
</dbReference>
<dbReference type="InterPro" id="IPR036085">
    <property type="entry name" value="PAZ_dom_sf"/>
</dbReference>
<keyword evidence="4" id="KW-0687">Ribonucleoprotein</keyword>
<reference evidence="8" key="1">
    <citation type="submission" date="2023-10" db="EMBL/GenBank/DDBJ databases">
        <authorList>
            <person name="Domelevo Entfellner J.-B."/>
        </authorList>
    </citation>
    <scope>NUCLEOTIDE SEQUENCE</scope>
</reference>
<dbReference type="AlphaFoldDB" id="A0AA86VGR8"/>
<dbReference type="Pfam" id="PF08699">
    <property type="entry name" value="ArgoL1"/>
    <property type="match status" value="1"/>
</dbReference>
<protein>
    <recommendedName>
        <fullName evidence="10">Protein argonaute 2</fullName>
    </recommendedName>
</protein>
<evidence type="ECO:0000259" key="6">
    <source>
        <dbReference type="PROSITE" id="PS50821"/>
    </source>
</evidence>
<evidence type="ECO:0000259" key="7">
    <source>
        <dbReference type="PROSITE" id="PS50822"/>
    </source>
</evidence>
<evidence type="ECO:0000256" key="4">
    <source>
        <dbReference type="ARBA" id="ARBA00023274"/>
    </source>
</evidence>
<dbReference type="InterPro" id="IPR003165">
    <property type="entry name" value="Piwi"/>
</dbReference>
<proteinExistence type="inferred from homology"/>
<dbReference type="PROSITE" id="PS50822">
    <property type="entry name" value="PIWI"/>
    <property type="match status" value="1"/>
</dbReference>
<evidence type="ECO:0008006" key="10">
    <source>
        <dbReference type="Google" id="ProtNLM"/>
    </source>
</evidence>
<feature type="compositionally biased region" description="Gly residues" evidence="5">
    <location>
        <begin position="1"/>
        <end position="12"/>
    </location>
</feature>
<dbReference type="InterPro" id="IPR003100">
    <property type="entry name" value="PAZ_dom"/>
</dbReference>
<dbReference type="GO" id="GO:0051607">
    <property type="term" value="P:defense response to virus"/>
    <property type="evidence" value="ECO:0007669"/>
    <property type="project" value="UniProtKB-ARBA"/>
</dbReference>
<name>A0AA86VGR8_9FABA</name>
<dbReference type="Gene3D" id="3.40.50.2300">
    <property type="match status" value="1"/>
</dbReference>
<dbReference type="GO" id="GO:1990904">
    <property type="term" value="C:ribonucleoprotein complex"/>
    <property type="evidence" value="ECO:0007669"/>
    <property type="project" value="UniProtKB-KW"/>
</dbReference>
<feature type="domain" description="Piwi" evidence="7">
    <location>
        <begin position="709"/>
        <end position="1008"/>
    </location>
</feature>
<dbReference type="SUPFAM" id="SSF101690">
    <property type="entry name" value="PAZ domain"/>
    <property type="match status" value="1"/>
</dbReference>
<accession>A0AA86VGR8</accession>
<dbReference type="EMBL" id="OY731403">
    <property type="protein sequence ID" value="CAJ1962866.1"/>
    <property type="molecule type" value="Genomic_DNA"/>
</dbReference>
<keyword evidence="9" id="KW-1185">Reference proteome</keyword>
<comment type="similarity">
    <text evidence="1">Belongs to the argonaute family. Ago subfamily.</text>
</comment>
<evidence type="ECO:0000313" key="9">
    <source>
        <dbReference type="Proteomes" id="UP001189624"/>
    </source>
</evidence>
<evidence type="ECO:0000256" key="1">
    <source>
        <dbReference type="ARBA" id="ARBA00008201"/>
    </source>
</evidence>
<keyword evidence="3" id="KW-0943">RNA-mediated gene silencing</keyword>
<dbReference type="Proteomes" id="UP001189624">
    <property type="component" value="Chromosome 6"/>
</dbReference>
<keyword evidence="2" id="KW-0678">Repressor</keyword>
<dbReference type="PROSITE" id="PS50821">
    <property type="entry name" value="PAZ"/>
    <property type="match status" value="1"/>
</dbReference>
<dbReference type="CDD" id="cd04657">
    <property type="entry name" value="Piwi_ago-like"/>
    <property type="match status" value="1"/>
</dbReference>
<dbReference type="Pfam" id="PF16486">
    <property type="entry name" value="ArgoN"/>
    <property type="match status" value="1"/>
</dbReference>
<dbReference type="Gene3D" id="2.170.260.10">
    <property type="entry name" value="paz domain"/>
    <property type="match status" value="1"/>
</dbReference>
<dbReference type="InterPro" id="IPR012337">
    <property type="entry name" value="RNaseH-like_sf"/>
</dbReference>
<dbReference type="InterPro" id="IPR014811">
    <property type="entry name" value="ArgoL1"/>
</dbReference>
<dbReference type="SMART" id="SM00949">
    <property type="entry name" value="PAZ"/>
    <property type="match status" value="1"/>
</dbReference>
<evidence type="ECO:0000313" key="8">
    <source>
        <dbReference type="EMBL" id="CAJ1962866.1"/>
    </source>
</evidence>
<sequence length="1054" mass="118592">METGGGGGGGGDDQGKPSGYTGRGIPPLPEEPNLRPEWRRPSGTQSDLSLQPEWRRRRPSAPPSKPSNTGGEEEIPLQPEWRRSKPSASASASAGVWEPEWRRSKPSASASASAGVWEPEWRRSKTCSTAFPWNQNYGVRKPSASSSGGVERRGDPNDLWRAAPAADSVVPKLEKLQISKHIPASTCPLDKKDKISPIQRPDNGGSLAILTSRLRVNHFPVKFDPERTIMHYSVSVKPKVSSKFGQPQKLSKSDLSMIREKLFSDDPEILPLEMTAHDGAKNIYSAIQLPEETFTVEINNGEDEKIISYSVTLALVNRLKLCRLMDYLSGHNLAIPRDILQGMDVVVKENPARRTVSVGGRYYPTNPPVVMKDLHHGIIAVGGFQHSLKPTSQGLSLCVDYSVLAFRKGMSILDFLHECIDNFKLDEFEKFRKCVEDALIGLKVNVTHRKCNRKYVISRLTPMITRYVTFPIDNAGGWSRSKDISLLTFFKDKYGKDIMYKDIPCLDLGKAKKNYVPMEFCVLVEGQRYPKERLNSISANTLKAMSLAHPNERECAIHKMVQSSDGPCSGGFIQNFGMSVNTTMTTIVGRVLGPPELKLGDPNGKIIKLTVDLEKCHWNLAGRSMVEGKPVEHWCILDFTSFGPFKYKLRGKDFIQKLTGKYKKLGIHMQEPIWYEESSMKILASYDLLSELLEKINNICKYNQAQLQFLLCVMAKKSPGYKYLKWISETKLGIVTQCCLSNGANEAEDKFYTNLALKINAKLGGSNVELSNGLPYFVGEGHVMFLGADVNHPGYQDTRSPSIAAVVATVNWPAANRYAARVCPQYNRSEKILNFGEVCLELVSCYRRMNGVRPERIVIFRDGVSEYQFDMVLNEELLDLKRVFQRENYFPTITLIVAQKRHQTRFFPEGWRDGSSSGNILPGTVVDTKVIHPFEFDFYLCSYYGNLGTSKPTHYHVLWDEHRFTSDELQKLIYEMCFTFAKCTKPVSLVPPVYYADLAAYRGRLYHEARIGMQSPKSTTSSSSKDASSISRTTSFEQGFYKLHTDLENIMFFI</sequence>
<dbReference type="SUPFAM" id="SSF53098">
    <property type="entry name" value="Ribonuclease H-like"/>
    <property type="match status" value="1"/>
</dbReference>
<dbReference type="GO" id="GO:0031047">
    <property type="term" value="P:regulatory ncRNA-mediated gene silencing"/>
    <property type="evidence" value="ECO:0007669"/>
    <property type="project" value="UniProtKB-KW"/>
</dbReference>
<gene>
    <name evidence="8" type="ORF">AYBTSS11_LOCUS19474</name>
</gene>
<dbReference type="SMART" id="SM00950">
    <property type="entry name" value="Piwi"/>
    <property type="match status" value="1"/>
</dbReference>
<dbReference type="Gene3D" id="3.30.420.10">
    <property type="entry name" value="Ribonuclease H-like superfamily/Ribonuclease H"/>
    <property type="match status" value="1"/>
</dbReference>
<organism evidence="8 9">
    <name type="scientific">Sphenostylis stenocarpa</name>
    <dbReference type="NCBI Taxonomy" id="92480"/>
    <lineage>
        <taxon>Eukaryota</taxon>
        <taxon>Viridiplantae</taxon>
        <taxon>Streptophyta</taxon>
        <taxon>Embryophyta</taxon>
        <taxon>Tracheophyta</taxon>
        <taxon>Spermatophyta</taxon>
        <taxon>Magnoliopsida</taxon>
        <taxon>eudicotyledons</taxon>
        <taxon>Gunneridae</taxon>
        <taxon>Pentapetalae</taxon>
        <taxon>rosids</taxon>
        <taxon>fabids</taxon>
        <taxon>Fabales</taxon>
        <taxon>Fabaceae</taxon>
        <taxon>Papilionoideae</taxon>
        <taxon>50 kb inversion clade</taxon>
        <taxon>NPAAA clade</taxon>
        <taxon>indigoferoid/millettioid clade</taxon>
        <taxon>Phaseoleae</taxon>
        <taxon>Sphenostylis</taxon>
    </lineage>
</organism>
<dbReference type="SMART" id="SM01163">
    <property type="entry name" value="DUF1785"/>
    <property type="match status" value="1"/>
</dbReference>
<dbReference type="InterPro" id="IPR045246">
    <property type="entry name" value="Piwi_ago-like"/>
</dbReference>
<dbReference type="GO" id="GO:0003723">
    <property type="term" value="F:RNA binding"/>
    <property type="evidence" value="ECO:0007669"/>
    <property type="project" value="InterPro"/>
</dbReference>
<dbReference type="PANTHER" id="PTHR22891">
    <property type="entry name" value="EUKARYOTIC TRANSLATION INITIATION FACTOR 2C"/>
    <property type="match status" value="1"/>
</dbReference>
<dbReference type="Pfam" id="PF02171">
    <property type="entry name" value="Piwi"/>
    <property type="match status" value="1"/>
</dbReference>
<dbReference type="InterPro" id="IPR032474">
    <property type="entry name" value="Argonaute_N"/>
</dbReference>
<evidence type="ECO:0000256" key="3">
    <source>
        <dbReference type="ARBA" id="ARBA00023158"/>
    </source>
</evidence>
<dbReference type="Pfam" id="PF02170">
    <property type="entry name" value="PAZ"/>
    <property type="match status" value="1"/>
</dbReference>
<evidence type="ECO:0000256" key="5">
    <source>
        <dbReference type="SAM" id="MobiDB-lite"/>
    </source>
</evidence>